<keyword evidence="3 6" id="KW-0378">Hydrolase</keyword>
<dbReference type="GO" id="GO:0033926">
    <property type="term" value="F:endo-alpha-N-acetylgalactosaminidase activity"/>
    <property type="evidence" value="ECO:0007669"/>
    <property type="project" value="UniProtKB-UniRule"/>
</dbReference>
<accession>A0A0U9HJX1</accession>
<feature type="region of interest" description="Disordered" evidence="7">
    <location>
        <begin position="1"/>
        <end position="60"/>
    </location>
</feature>
<dbReference type="AlphaFoldDB" id="A0A0U9HJX1"/>
<evidence type="ECO:0000256" key="7">
    <source>
        <dbReference type="SAM" id="MobiDB-lite"/>
    </source>
</evidence>
<evidence type="ECO:0000256" key="3">
    <source>
        <dbReference type="ARBA" id="ARBA00022801"/>
    </source>
</evidence>
<keyword evidence="4 6" id="KW-0119">Carbohydrate metabolism</keyword>
<proteinExistence type="inferred from homology"/>
<evidence type="ECO:0000256" key="4">
    <source>
        <dbReference type="ARBA" id="ARBA00023277"/>
    </source>
</evidence>
<comment type="similarity">
    <text evidence="2 6">Belongs to the glycosyl hydrolase 100 family.</text>
</comment>
<evidence type="ECO:0000256" key="2">
    <source>
        <dbReference type="ARBA" id="ARBA00007671"/>
    </source>
</evidence>
<keyword evidence="9" id="KW-1185">Reference proteome</keyword>
<comment type="catalytic activity">
    <reaction evidence="1 6">
        <text>Hydrolysis of terminal non-reducing beta-D-fructofuranoside residues in beta-D-fructofuranosides.</text>
        <dbReference type="EC" id="3.2.1.26"/>
    </reaction>
</comment>
<dbReference type="InterPro" id="IPR024746">
    <property type="entry name" value="Glyco_hydro_100"/>
</dbReference>
<dbReference type="PANTHER" id="PTHR31916">
    <property type="match status" value="1"/>
</dbReference>
<dbReference type="PANTHER" id="PTHR31916:SF59">
    <property type="entry name" value="CYTOSOLIC INVERTASE 1"/>
    <property type="match status" value="1"/>
</dbReference>
<evidence type="ECO:0000313" key="8">
    <source>
        <dbReference type="EMBL" id="GAQ83843.1"/>
    </source>
</evidence>
<feature type="region of interest" description="Disordered" evidence="7">
    <location>
        <begin position="100"/>
        <end position="125"/>
    </location>
</feature>
<dbReference type="Pfam" id="PF12899">
    <property type="entry name" value="Glyco_hydro_100"/>
    <property type="match status" value="1"/>
</dbReference>
<organism evidence="8 9">
    <name type="scientific">Klebsormidium nitens</name>
    <name type="common">Green alga</name>
    <name type="synonym">Ulothrix nitens</name>
    <dbReference type="NCBI Taxonomy" id="105231"/>
    <lineage>
        <taxon>Eukaryota</taxon>
        <taxon>Viridiplantae</taxon>
        <taxon>Streptophyta</taxon>
        <taxon>Klebsormidiophyceae</taxon>
        <taxon>Klebsormidiales</taxon>
        <taxon>Klebsormidiaceae</taxon>
        <taxon>Klebsormidium</taxon>
    </lineage>
</organism>
<dbReference type="InterPro" id="IPR008928">
    <property type="entry name" value="6-hairpin_glycosidase_sf"/>
</dbReference>
<feature type="compositionally biased region" description="Basic and acidic residues" evidence="7">
    <location>
        <begin position="17"/>
        <end position="29"/>
    </location>
</feature>
<dbReference type="Gene3D" id="1.50.10.10">
    <property type="match status" value="1"/>
</dbReference>
<sequence length="607" mass="68709">MLSSDDSDFRFSTGLQNHDEKKSLIKEHSLALSDSKLPRPSNLPPFSLDGPDKNVGKSPRKIITKSPSRARMMPGMSRIPSSNSPKGWSFDDFEHEYNAQQHSPDLRPLSTPRTPALSPRSSFSNLPLMSGMQHPMVQEAEDLLHKSLIYFRGKPIGTIAAIQDGTEEALNYNQVFVRDFVPSALAFLMKGEPEIVRNFLMKTLRLQAWEKRIDCFTLGEGVMPASFKVLHDPVRNTDTMIADFGESAIGRVAPVDSGFWWIILLRAYGRATGDHTLADHPDIQRGIILILQLCLADGFDTFPTLLCADGCCMIDRRMGIYGYPIEIQALFYHALRCAKQMLKPEGEGKDFLERVDKRLYALTFHMRNYFWLDHSSLNNIYRYKTEEYSETAVNKFNVIPDSIPDWVMDFMPRKGGYFIGNVSPARMDFRWFAIGNCMAIISSLATTEQANMIMDLIEARWDELVGEMPMKATYPALEGHEWRLITGCDPKNTRWSYHNGGSWPVISWMLTAAAIKVGRPHVAKKAVDLLEEVLGKDGWPEYYDGKSGQFIGKQARKNQTWSVTGYLVAKMLLEDPSHLGLISLEEDKKAAKPQLTRSVSWNGFMNL</sequence>
<reference evidence="8 9" key="1">
    <citation type="journal article" date="2014" name="Nat. Commun.">
        <title>Klebsormidium flaccidum genome reveals primary factors for plant terrestrial adaptation.</title>
        <authorList>
            <person name="Hori K."/>
            <person name="Maruyama F."/>
            <person name="Fujisawa T."/>
            <person name="Togashi T."/>
            <person name="Yamamoto N."/>
            <person name="Seo M."/>
            <person name="Sato S."/>
            <person name="Yamada T."/>
            <person name="Mori H."/>
            <person name="Tajima N."/>
            <person name="Moriyama T."/>
            <person name="Ikeuchi M."/>
            <person name="Watanabe M."/>
            <person name="Wada H."/>
            <person name="Kobayashi K."/>
            <person name="Saito M."/>
            <person name="Masuda T."/>
            <person name="Sasaki-Sekimoto Y."/>
            <person name="Mashiguchi K."/>
            <person name="Awai K."/>
            <person name="Shimojima M."/>
            <person name="Masuda S."/>
            <person name="Iwai M."/>
            <person name="Nobusawa T."/>
            <person name="Narise T."/>
            <person name="Kondo S."/>
            <person name="Saito H."/>
            <person name="Sato R."/>
            <person name="Murakawa M."/>
            <person name="Ihara Y."/>
            <person name="Oshima-Yamada Y."/>
            <person name="Ohtaka K."/>
            <person name="Satoh M."/>
            <person name="Sonobe K."/>
            <person name="Ishii M."/>
            <person name="Ohtani R."/>
            <person name="Kanamori-Sato M."/>
            <person name="Honoki R."/>
            <person name="Miyazaki D."/>
            <person name="Mochizuki H."/>
            <person name="Umetsu J."/>
            <person name="Higashi K."/>
            <person name="Shibata D."/>
            <person name="Kamiya Y."/>
            <person name="Sato N."/>
            <person name="Nakamura Y."/>
            <person name="Tabata S."/>
            <person name="Ida S."/>
            <person name="Kurokawa K."/>
            <person name="Ohta H."/>
        </authorList>
    </citation>
    <scope>NUCLEOTIDE SEQUENCE [LARGE SCALE GENOMIC DNA]</scope>
    <source>
        <strain evidence="8 9">NIES-2285</strain>
    </source>
</reference>
<dbReference type="InterPro" id="IPR012341">
    <property type="entry name" value="6hp_glycosidase-like_sf"/>
</dbReference>
<dbReference type="OrthoDB" id="585877at2759"/>
<keyword evidence="5 6" id="KW-0326">Glycosidase</keyword>
<dbReference type="SUPFAM" id="SSF48208">
    <property type="entry name" value="Six-hairpin glycosidases"/>
    <property type="match status" value="1"/>
</dbReference>
<dbReference type="GO" id="GO:0004575">
    <property type="term" value="F:sucrose alpha-glucosidase activity"/>
    <property type="evidence" value="ECO:0000318"/>
    <property type="project" value="GO_Central"/>
</dbReference>
<name>A0A0U9HJX1_KLENI</name>
<comment type="function">
    <text evidence="6">Invertase that cleaves sucrose into glucose and fructose.</text>
</comment>
<gene>
    <name evidence="8" type="ORF">KFL_001640180</name>
</gene>
<evidence type="ECO:0000256" key="1">
    <source>
        <dbReference type="ARBA" id="ARBA00000094"/>
    </source>
</evidence>
<dbReference type="FunFam" id="1.50.10.10:FF:000001">
    <property type="entry name" value="probable alkaline/neutral invertase B"/>
    <property type="match status" value="1"/>
</dbReference>
<dbReference type="Proteomes" id="UP000054558">
    <property type="component" value="Unassembled WGS sequence"/>
</dbReference>
<evidence type="ECO:0000313" key="9">
    <source>
        <dbReference type="Proteomes" id="UP000054558"/>
    </source>
</evidence>
<dbReference type="EC" id="3.2.1.26" evidence="6"/>
<evidence type="ECO:0000256" key="6">
    <source>
        <dbReference type="RuleBase" id="RU367047"/>
    </source>
</evidence>
<dbReference type="GO" id="GO:0005987">
    <property type="term" value="P:sucrose catabolic process"/>
    <property type="evidence" value="ECO:0000318"/>
    <property type="project" value="GO_Central"/>
</dbReference>
<protein>
    <recommendedName>
        <fullName evidence="6">Alkaline/neutral invertase</fullName>
        <ecNumber evidence="6">3.2.1.26</ecNumber>
    </recommendedName>
</protein>
<evidence type="ECO:0000256" key="5">
    <source>
        <dbReference type="ARBA" id="ARBA00023295"/>
    </source>
</evidence>
<dbReference type="EMBL" id="DF237113">
    <property type="protein sequence ID" value="GAQ83843.1"/>
    <property type="molecule type" value="Genomic_DNA"/>
</dbReference>
<dbReference type="OMA" id="AAVCEME"/>